<keyword evidence="3 7" id="KW-0805">Transcription regulation</keyword>
<dbReference type="OrthoDB" id="5414694at2759"/>
<dbReference type="Pfam" id="PF07544">
    <property type="entry name" value="Med9"/>
    <property type="match status" value="1"/>
</dbReference>
<feature type="region of interest" description="Disordered" evidence="9">
    <location>
        <begin position="63"/>
        <end position="126"/>
    </location>
</feature>
<evidence type="ECO:0000313" key="10">
    <source>
        <dbReference type="EMBL" id="KJK62735.1"/>
    </source>
</evidence>
<feature type="compositionally biased region" description="Low complexity" evidence="9">
    <location>
        <begin position="78"/>
        <end position="105"/>
    </location>
</feature>
<dbReference type="InterPro" id="IPR011425">
    <property type="entry name" value="Med9"/>
</dbReference>
<comment type="subunit">
    <text evidence="7">Component of the Mediator complex.</text>
</comment>
<keyword evidence="6 7" id="KW-0539">Nucleus</keyword>
<evidence type="ECO:0000256" key="3">
    <source>
        <dbReference type="ARBA" id="ARBA00023015"/>
    </source>
</evidence>
<protein>
    <recommendedName>
        <fullName evidence="7">Mediator of RNA polymerase II transcription subunit 9</fullName>
    </recommendedName>
    <alternativeName>
        <fullName evidence="7">Mediator complex subunit 9</fullName>
    </alternativeName>
</protein>
<evidence type="ECO:0000256" key="9">
    <source>
        <dbReference type="SAM" id="MobiDB-lite"/>
    </source>
</evidence>
<dbReference type="GO" id="GO:0003712">
    <property type="term" value="F:transcription coregulator activity"/>
    <property type="evidence" value="ECO:0007669"/>
    <property type="project" value="InterPro"/>
</dbReference>
<organism evidence="10 11">
    <name type="scientific">Aspergillus parasiticus (strain ATCC 56775 / NRRL 5862 / SRRC 143 / SU-1)</name>
    <dbReference type="NCBI Taxonomy" id="1403190"/>
    <lineage>
        <taxon>Eukaryota</taxon>
        <taxon>Fungi</taxon>
        <taxon>Dikarya</taxon>
        <taxon>Ascomycota</taxon>
        <taxon>Pezizomycotina</taxon>
        <taxon>Eurotiomycetes</taxon>
        <taxon>Eurotiomycetidae</taxon>
        <taxon>Eurotiales</taxon>
        <taxon>Aspergillaceae</taxon>
        <taxon>Aspergillus</taxon>
        <taxon>Aspergillus subgen. Circumdati</taxon>
    </lineage>
</organism>
<dbReference type="EMBL" id="JZEE01000597">
    <property type="protein sequence ID" value="KJK62735.1"/>
    <property type="molecule type" value="Genomic_DNA"/>
</dbReference>
<evidence type="ECO:0000256" key="8">
    <source>
        <dbReference type="SAM" id="Coils"/>
    </source>
</evidence>
<keyword evidence="5 7" id="KW-0804">Transcription</keyword>
<dbReference type="STRING" id="1403190.A0A0F0I4S6"/>
<reference evidence="10 11" key="1">
    <citation type="submission" date="2015-02" db="EMBL/GenBank/DDBJ databases">
        <title>Draft genome sequence of Aspergillus parasiticus SU-1.</title>
        <authorList>
            <person name="Yu J."/>
            <person name="Fedorova N."/>
            <person name="Yin Y."/>
            <person name="Losada L."/>
            <person name="Zafar N."/>
            <person name="Taujale R."/>
            <person name="Ehrlich K.C."/>
            <person name="Bhatnagar D."/>
            <person name="Cleveland T.E."/>
            <person name="Bennett J.W."/>
            <person name="Nierman W.C."/>
        </authorList>
    </citation>
    <scope>NUCLEOTIDE SEQUENCE [LARGE SCALE GENOMIC DNA]</scope>
    <source>
        <strain evidence="11">ATCC 56775 / NRRL 5862 / SRRC 143 / SU-1</strain>
    </source>
</reference>
<evidence type="ECO:0000256" key="4">
    <source>
        <dbReference type="ARBA" id="ARBA00023159"/>
    </source>
</evidence>
<keyword evidence="8" id="KW-0175">Coiled coil</keyword>
<evidence type="ECO:0000313" key="11">
    <source>
        <dbReference type="Proteomes" id="UP000033540"/>
    </source>
</evidence>
<evidence type="ECO:0000256" key="7">
    <source>
        <dbReference type="RuleBase" id="RU364145"/>
    </source>
</evidence>
<evidence type="ECO:0000256" key="5">
    <source>
        <dbReference type="ARBA" id="ARBA00023163"/>
    </source>
</evidence>
<feature type="compositionally biased region" description="Pro residues" evidence="9">
    <location>
        <begin position="34"/>
        <end position="44"/>
    </location>
</feature>
<keyword evidence="4 7" id="KW-0010">Activator</keyword>
<evidence type="ECO:0000256" key="6">
    <source>
        <dbReference type="ARBA" id="ARBA00023242"/>
    </source>
</evidence>
<accession>A0A0F0I4S6</accession>
<dbReference type="Proteomes" id="UP000033540">
    <property type="component" value="Unassembled WGS sequence"/>
</dbReference>
<comment type="caution">
    <text evidence="10">The sequence shown here is derived from an EMBL/GenBank/DDBJ whole genome shotgun (WGS) entry which is preliminary data.</text>
</comment>
<dbReference type="GO" id="GO:0006357">
    <property type="term" value="P:regulation of transcription by RNA polymerase II"/>
    <property type="evidence" value="ECO:0007669"/>
    <property type="project" value="InterPro"/>
</dbReference>
<proteinExistence type="inferred from homology"/>
<feature type="region of interest" description="Disordered" evidence="9">
    <location>
        <begin position="1"/>
        <end position="49"/>
    </location>
</feature>
<gene>
    <name evidence="7" type="primary">MED9</name>
    <name evidence="10" type="ORF">P875_00034364</name>
</gene>
<evidence type="ECO:0000256" key="2">
    <source>
        <dbReference type="ARBA" id="ARBA00008089"/>
    </source>
</evidence>
<feature type="coiled-coil region" evidence="8">
    <location>
        <begin position="172"/>
        <end position="199"/>
    </location>
</feature>
<evidence type="ECO:0000256" key="1">
    <source>
        <dbReference type="ARBA" id="ARBA00004123"/>
    </source>
</evidence>
<comment type="similarity">
    <text evidence="2 7">Belongs to the Mediator complex subunit 9 family.</text>
</comment>
<comment type="function">
    <text evidence="7">Component of the Mediator complex, a coactivator involved in the regulated transcription of nearly all RNA polymerase II-dependent genes. Mediator functions as a bridge to convey information from gene-specific regulatory proteins to the basal RNA polymerase II transcription machinery. Mediator is recruited to promoters by direct interactions with regulatory proteins and serves as a scaffold for the assembly of a functional preinitiation complex with RNA polymerase II and the general transcription factors.</text>
</comment>
<dbReference type="GO" id="GO:0016592">
    <property type="term" value="C:mediator complex"/>
    <property type="evidence" value="ECO:0007669"/>
    <property type="project" value="InterPro"/>
</dbReference>
<comment type="subcellular location">
    <subcellularLocation>
        <location evidence="1 7">Nucleus</location>
    </subcellularLocation>
</comment>
<name>A0A0F0I4S6_ASPPU</name>
<sequence>MASRSPAALTPLPKLSSAPQTPIVRDTTAAPSTVPQPVPFPPPQTFDIIPPLHGLLLRLLSPQTNTEGVSNDTRAAEDPAAATAPTGATSTAAVQSQPHPQQQQSTAGNQNNDGHGVMPTVSSAAPGSASAAAEIAALSSNAPPPLDIKDLPTEASSIKIRIQKAQAVVESLPDVHRSVVEQEKEIKELEHRISRLKSVISDFGRRADPAKTEKLEMGAA</sequence>
<dbReference type="AlphaFoldDB" id="A0A0F0I4S6"/>
<feature type="compositionally biased region" description="Polar residues" evidence="9">
    <location>
        <begin position="63"/>
        <end position="72"/>
    </location>
</feature>